<dbReference type="GO" id="GO:0005829">
    <property type="term" value="C:cytosol"/>
    <property type="evidence" value="ECO:0007669"/>
    <property type="project" value="TreeGrafter"/>
</dbReference>
<keyword evidence="6 11" id="KW-0067">ATP-binding</keyword>
<dbReference type="GO" id="GO:0000049">
    <property type="term" value="F:tRNA binding"/>
    <property type="evidence" value="ECO:0007669"/>
    <property type="project" value="UniProtKB-UniRule"/>
</dbReference>
<evidence type="ECO:0000256" key="8">
    <source>
        <dbReference type="ARBA" id="ARBA00022977"/>
    </source>
</evidence>
<keyword evidence="15" id="KW-1185">Reference proteome</keyword>
<dbReference type="EC" id="2.8.1.4" evidence="11"/>
<dbReference type="GO" id="GO:0052837">
    <property type="term" value="P:thiazole biosynthetic process"/>
    <property type="evidence" value="ECO:0007669"/>
    <property type="project" value="InterPro"/>
</dbReference>
<dbReference type="PROSITE" id="PS50206">
    <property type="entry name" value="RHODANESE_3"/>
    <property type="match status" value="1"/>
</dbReference>
<comment type="similarity">
    <text evidence="11">Belongs to the ThiI family.</text>
</comment>
<feature type="domain" description="Rhodanese" evidence="12">
    <location>
        <begin position="405"/>
        <end position="486"/>
    </location>
</feature>
<comment type="function">
    <text evidence="11">Catalyzes the ATP-dependent transfer of a sulfur to tRNA to produce 4-thiouridine in position 8 of tRNAs, which functions as a near-UV photosensor. Also catalyzes the transfer of sulfur to the sulfur carrier protein ThiS, forming ThiS-thiocarboxylate. This is a step in the synthesis of thiazole, in the thiamine biosynthesis pathway. The sulfur is donated as persulfide by IscS.</text>
</comment>
<evidence type="ECO:0000256" key="5">
    <source>
        <dbReference type="ARBA" id="ARBA00022741"/>
    </source>
</evidence>
<keyword evidence="7 11" id="KW-0694">RNA-binding</keyword>
<evidence type="ECO:0000256" key="10">
    <source>
        <dbReference type="ARBA" id="ARBA00023284"/>
    </source>
</evidence>
<evidence type="ECO:0000313" key="15">
    <source>
        <dbReference type="Proteomes" id="UP000188219"/>
    </source>
</evidence>
<dbReference type="PANTHER" id="PTHR43209:SF1">
    <property type="entry name" value="TRNA SULFURTRANSFERASE"/>
    <property type="match status" value="1"/>
</dbReference>
<keyword evidence="10" id="KW-0676">Redox-active center</keyword>
<dbReference type="InterPro" id="IPR014729">
    <property type="entry name" value="Rossmann-like_a/b/a_fold"/>
</dbReference>
<feature type="binding site" evidence="11">
    <location>
        <position position="289"/>
    </location>
    <ligand>
        <name>ATP</name>
        <dbReference type="ChEBI" id="CHEBI:30616"/>
    </ligand>
</feature>
<evidence type="ECO:0000256" key="9">
    <source>
        <dbReference type="ARBA" id="ARBA00023157"/>
    </source>
</evidence>
<dbReference type="InterPro" id="IPR003720">
    <property type="entry name" value="tRNA_STrfase"/>
</dbReference>
<dbReference type="InterPro" id="IPR054173">
    <property type="entry name" value="ThiI_fer"/>
</dbReference>
<dbReference type="Pfam" id="PF02926">
    <property type="entry name" value="THUMP"/>
    <property type="match status" value="1"/>
</dbReference>
<dbReference type="PANTHER" id="PTHR43209">
    <property type="entry name" value="TRNA SULFURTRANSFERASE"/>
    <property type="match status" value="1"/>
</dbReference>
<keyword evidence="8 11" id="KW-0784">Thiamine biosynthesis</keyword>
<dbReference type="Pfam" id="PF22025">
    <property type="entry name" value="ThiI_fer"/>
    <property type="match status" value="1"/>
</dbReference>
<dbReference type="PROSITE" id="PS51165">
    <property type="entry name" value="THUMP"/>
    <property type="match status" value="1"/>
</dbReference>
<dbReference type="eggNOG" id="COG0301">
    <property type="taxonomic scope" value="Bacteria"/>
</dbReference>
<name>A0A1Q2M980_9GAMM</name>
<feature type="binding site" evidence="11">
    <location>
        <begin position="185"/>
        <end position="186"/>
    </location>
    <ligand>
        <name>ATP</name>
        <dbReference type="ChEBI" id="CHEBI:30616"/>
    </ligand>
</feature>
<evidence type="ECO:0000313" key="14">
    <source>
        <dbReference type="EMBL" id="AQQ69108.1"/>
    </source>
</evidence>
<dbReference type="Proteomes" id="UP000188219">
    <property type="component" value="Chromosome"/>
</dbReference>
<evidence type="ECO:0000259" key="13">
    <source>
        <dbReference type="PROSITE" id="PS51165"/>
    </source>
</evidence>
<dbReference type="STRING" id="260552.Mag101_16840"/>
<dbReference type="GO" id="GO:0002937">
    <property type="term" value="P:tRNA 4-thiouridine biosynthesis"/>
    <property type="evidence" value="ECO:0007669"/>
    <property type="project" value="TreeGrafter"/>
</dbReference>
<dbReference type="NCBIfam" id="TIGR00342">
    <property type="entry name" value="tRNA uracil 4-sulfurtransferase ThiI"/>
    <property type="match status" value="1"/>
</dbReference>
<dbReference type="CDD" id="cd01712">
    <property type="entry name" value="PPase_ThiI"/>
    <property type="match status" value="1"/>
</dbReference>
<dbReference type="GO" id="GO:0009228">
    <property type="term" value="P:thiamine biosynthetic process"/>
    <property type="evidence" value="ECO:0007669"/>
    <property type="project" value="UniProtKB-KW"/>
</dbReference>
<dbReference type="EMBL" id="CP019650">
    <property type="protein sequence ID" value="AQQ69108.1"/>
    <property type="molecule type" value="Genomic_DNA"/>
</dbReference>
<organism evidence="14 15">
    <name type="scientific">Microbulbifer agarilyticus</name>
    <dbReference type="NCBI Taxonomy" id="260552"/>
    <lineage>
        <taxon>Bacteria</taxon>
        <taxon>Pseudomonadati</taxon>
        <taxon>Pseudomonadota</taxon>
        <taxon>Gammaproteobacteria</taxon>
        <taxon>Cellvibrionales</taxon>
        <taxon>Microbulbiferaceae</taxon>
        <taxon>Microbulbifer</taxon>
    </lineage>
</organism>
<dbReference type="InterPro" id="IPR050102">
    <property type="entry name" value="tRNA_sulfurtransferase_ThiI"/>
</dbReference>
<dbReference type="UniPathway" id="UPA00060"/>
<keyword evidence="9" id="KW-1015">Disulfide bond</keyword>
<dbReference type="OrthoDB" id="9773948at2"/>
<dbReference type="GO" id="GO:0005524">
    <property type="term" value="F:ATP binding"/>
    <property type="evidence" value="ECO:0007669"/>
    <property type="project" value="UniProtKB-UniRule"/>
</dbReference>
<dbReference type="KEGG" id="maga:Mag101_16840"/>
<keyword evidence="2 11" id="KW-0963">Cytoplasm</keyword>
<evidence type="ECO:0000259" key="12">
    <source>
        <dbReference type="PROSITE" id="PS50206"/>
    </source>
</evidence>
<dbReference type="SUPFAM" id="SSF52821">
    <property type="entry name" value="Rhodanese/Cell cycle control phosphatase"/>
    <property type="match status" value="1"/>
</dbReference>
<dbReference type="Gene3D" id="3.30.2130.30">
    <property type="match status" value="1"/>
</dbReference>
<evidence type="ECO:0000256" key="4">
    <source>
        <dbReference type="ARBA" id="ARBA00022679"/>
    </source>
</evidence>
<dbReference type="HAMAP" id="MF_00021">
    <property type="entry name" value="ThiI"/>
    <property type="match status" value="1"/>
</dbReference>
<dbReference type="RefSeq" id="WP_077407613.1">
    <property type="nucleotide sequence ID" value="NZ_CP019650.1"/>
</dbReference>
<evidence type="ECO:0000256" key="11">
    <source>
        <dbReference type="HAMAP-Rule" id="MF_00021"/>
    </source>
</evidence>
<dbReference type="InterPro" id="IPR036873">
    <property type="entry name" value="Rhodanese-like_dom_sf"/>
</dbReference>
<dbReference type="CDD" id="cd00158">
    <property type="entry name" value="RHOD"/>
    <property type="match status" value="1"/>
</dbReference>
<protein>
    <recommendedName>
        <fullName evidence="11">tRNA sulfurtransferase</fullName>
        <ecNumber evidence="11">2.8.1.4</ecNumber>
    </recommendedName>
    <alternativeName>
        <fullName evidence="11">Sulfur carrier protein ThiS sulfurtransferase</fullName>
    </alternativeName>
    <alternativeName>
        <fullName evidence="11">Thiamine biosynthesis protein ThiI</fullName>
    </alternativeName>
    <alternativeName>
        <fullName evidence="11">tRNA 4-thiouridine synthase</fullName>
    </alternativeName>
</protein>
<dbReference type="SUPFAM" id="SSF143437">
    <property type="entry name" value="THUMP domain-like"/>
    <property type="match status" value="1"/>
</dbReference>
<dbReference type="NCBIfam" id="TIGR04271">
    <property type="entry name" value="ThiI_C_thiazole"/>
    <property type="match status" value="1"/>
</dbReference>
<accession>A0A1Q2M980</accession>
<dbReference type="InterPro" id="IPR049961">
    <property type="entry name" value="ThiI_N"/>
</dbReference>
<evidence type="ECO:0000256" key="7">
    <source>
        <dbReference type="ARBA" id="ARBA00022884"/>
    </source>
</evidence>
<keyword evidence="5 11" id="KW-0547">Nucleotide-binding</keyword>
<keyword evidence="4 11" id="KW-0808">Transferase</keyword>
<dbReference type="InterPro" id="IPR020536">
    <property type="entry name" value="ThiI_AANH"/>
</dbReference>
<dbReference type="GO" id="GO:0140741">
    <property type="term" value="F:tRNA-uracil-4 sulfurtransferase activity"/>
    <property type="evidence" value="ECO:0007669"/>
    <property type="project" value="UniProtKB-EC"/>
</dbReference>
<dbReference type="GO" id="GO:0004810">
    <property type="term" value="F:CCA tRNA nucleotidyltransferase activity"/>
    <property type="evidence" value="ECO:0007669"/>
    <property type="project" value="InterPro"/>
</dbReference>
<evidence type="ECO:0000256" key="1">
    <source>
        <dbReference type="ARBA" id="ARBA00004496"/>
    </source>
</evidence>
<dbReference type="Gene3D" id="3.40.250.10">
    <property type="entry name" value="Rhodanese-like domain"/>
    <property type="match status" value="1"/>
</dbReference>
<dbReference type="eggNOG" id="COG0607">
    <property type="taxonomic scope" value="Bacteria"/>
</dbReference>
<comment type="caution">
    <text evidence="11">Lacks conserved residue(s) required for the propagation of feature annotation.</text>
</comment>
<gene>
    <name evidence="11" type="primary">thiI</name>
    <name evidence="14" type="ORF">Mag101_16840</name>
</gene>
<dbReference type="Pfam" id="PF02568">
    <property type="entry name" value="ThiI"/>
    <property type="match status" value="1"/>
</dbReference>
<feature type="active site" description="Cysteine persulfide intermediate" evidence="11">
    <location>
        <position position="457"/>
    </location>
</feature>
<dbReference type="CDD" id="cd11716">
    <property type="entry name" value="THUMP_ThiI"/>
    <property type="match status" value="1"/>
</dbReference>
<comment type="subcellular location">
    <subcellularLocation>
        <location evidence="1 11">Cytoplasm</location>
    </subcellularLocation>
</comment>
<evidence type="ECO:0000256" key="6">
    <source>
        <dbReference type="ARBA" id="ARBA00022840"/>
    </source>
</evidence>
<feature type="binding site" evidence="11">
    <location>
        <position position="267"/>
    </location>
    <ligand>
        <name>ATP</name>
        <dbReference type="ChEBI" id="CHEBI:30616"/>
    </ligand>
</feature>
<dbReference type="InterPro" id="IPR004114">
    <property type="entry name" value="THUMP_dom"/>
</dbReference>
<dbReference type="Gene3D" id="3.40.50.620">
    <property type="entry name" value="HUPs"/>
    <property type="match status" value="1"/>
</dbReference>
<dbReference type="SMART" id="SM00981">
    <property type="entry name" value="THUMP"/>
    <property type="match status" value="1"/>
</dbReference>
<feature type="binding site" evidence="11">
    <location>
        <position position="298"/>
    </location>
    <ligand>
        <name>ATP</name>
        <dbReference type="ChEBI" id="CHEBI:30616"/>
    </ligand>
</feature>
<sequence>MHFVVKFFPEITIKSNPVRKRMSRQLADNLRKLMRQLDDRIQVRKDWEKIDVTAPDAVSHLSERIEEVLAHTPGIANFARVQQFPLGDLDDIYQKTLAIWGPQLAGKTFCVRVKRTGKHDFQSLDVEQYVGGGLNQNTDAAGVKLKKPDITVKLEIRHDKLNVIEELHQGLGGFPLGTQDPVISLVSGGFDSTVSSYLTIKRGIRTHFLFFNLGGRQHELGVKEVAFYLWDKYGSSHRVRFVTVPFDEVVAEILEKVDDSYMGVTLKRMMLRAGSVIAKELEVDALVTGEAIAQVSSQTLKNLAVIDSVTDTLVLRPLITSDKTDIIRTARAIGTEEFAANMPEYCGVISVKPTTRAKMEKVEHEEARFDFTVLDRAVGNRVMQNIDEVMDDLGEDAPPVDIFKEPGDAIIIDIRHPTEEEVNPLELDDAEVETIPFYRLSTAFQKLDKDKQYLLYCARGVMSQLHASHLLDEGYRNVGVFRPEIPHQGK</sequence>
<comment type="catalytic activity">
    <reaction evidence="11">
        <text>[ThiS sulfur-carrier protein]-C-terminal Gly-Gly-AMP + S-sulfanyl-L-cysteinyl-[cysteine desulfurase] + AH2 = [ThiS sulfur-carrier protein]-C-terminal-Gly-aminoethanethioate + L-cysteinyl-[cysteine desulfurase] + A + AMP + 2 H(+)</text>
        <dbReference type="Rhea" id="RHEA:43340"/>
        <dbReference type="Rhea" id="RHEA-COMP:12157"/>
        <dbReference type="Rhea" id="RHEA-COMP:12158"/>
        <dbReference type="Rhea" id="RHEA-COMP:12910"/>
        <dbReference type="Rhea" id="RHEA-COMP:19908"/>
        <dbReference type="ChEBI" id="CHEBI:13193"/>
        <dbReference type="ChEBI" id="CHEBI:15378"/>
        <dbReference type="ChEBI" id="CHEBI:17499"/>
        <dbReference type="ChEBI" id="CHEBI:29950"/>
        <dbReference type="ChEBI" id="CHEBI:61963"/>
        <dbReference type="ChEBI" id="CHEBI:90618"/>
        <dbReference type="ChEBI" id="CHEBI:232372"/>
        <dbReference type="ChEBI" id="CHEBI:456215"/>
    </reaction>
</comment>
<proteinExistence type="inferred from homology"/>
<dbReference type="SUPFAM" id="SSF52402">
    <property type="entry name" value="Adenine nucleotide alpha hydrolases-like"/>
    <property type="match status" value="1"/>
</dbReference>
<dbReference type="InterPro" id="IPR049962">
    <property type="entry name" value="THUMP_ThiI"/>
</dbReference>
<feature type="domain" description="THUMP" evidence="13">
    <location>
        <begin position="63"/>
        <end position="167"/>
    </location>
</feature>
<evidence type="ECO:0000256" key="2">
    <source>
        <dbReference type="ARBA" id="ARBA00022490"/>
    </source>
</evidence>
<keyword evidence="3 11" id="KW-0820">tRNA-binding</keyword>
<evidence type="ECO:0000256" key="3">
    <source>
        <dbReference type="ARBA" id="ARBA00022555"/>
    </source>
</evidence>
<reference evidence="14" key="1">
    <citation type="submission" date="2017-02" db="EMBL/GenBank/DDBJ databases">
        <title>Genome of Microbulbifer agarilyticus GP101.</title>
        <authorList>
            <person name="Jung J."/>
            <person name="Bae S.S."/>
            <person name="Baek K."/>
        </authorList>
    </citation>
    <scope>NUCLEOTIDE SEQUENCE [LARGE SCALE GENOMIC DNA]</scope>
    <source>
        <strain evidence="14">GP101</strain>
    </source>
</reference>
<comment type="pathway">
    <text evidence="11">Cofactor biosynthesis; thiamine diphosphate biosynthesis.</text>
</comment>
<dbReference type="InterPro" id="IPR001763">
    <property type="entry name" value="Rhodanese-like_dom"/>
</dbReference>
<dbReference type="AlphaFoldDB" id="A0A1Q2M980"/>
<dbReference type="GO" id="GO:0009229">
    <property type="term" value="P:thiamine diphosphate biosynthetic process"/>
    <property type="evidence" value="ECO:0007669"/>
    <property type="project" value="UniProtKB-UniRule"/>
</dbReference>
<comment type="catalytic activity">
    <reaction evidence="11">
        <text>[ThiI sulfur-carrier protein]-S-sulfanyl-L-cysteine + a uridine in tRNA + 2 reduced [2Fe-2S]-[ferredoxin] + ATP + H(+) = [ThiI sulfur-carrier protein]-L-cysteine + a 4-thiouridine in tRNA + 2 oxidized [2Fe-2S]-[ferredoxin] + AMP + diphosphate</text>
        <dbReference type="Rhea" id="RHEA:24176"/>
        <dbReference type="Rhea" id="RHEA-COMP:10000"/>
        <dbReference type="Rhea" id="RHEA-COMP:10001"/>
        <dbReference type="Rhea" id="RHEA-COMP:13337"/>
        <dbReference type="Rhea" id="RHEA-COMP:13338"/>
        <dbReference type="Rhea" id="RHEA-COMP:13339"/>
        <dbReference type="Rhea" id="RHEA-COMP:13340"/>
        <dbReference type="ChEBI" id="CHEBI:15378"/>
        <dbReference type="ChEBI" id="CHEBI:29950"/>
        <dbReference type="ChEBI" id="CHEBI:30616"/>
        <dbReference type="ChEBI" id="CHEBI:33019"/>
        <dbReference type="ChEBI" id="CHEBI:33737"/>
        <dbReference type="ChEBI" id="CHEBI:33738"/>
        <dbReference type="ChEBI" id="CHEBI:61963"/>
        <dbReference type="ChEBI" id="CHEBI:65315"/>
        <dbReference type="ChEBI" id="CHEBI:136798"/>
        <dbReference type="ChEBI" id="CHEBI:456215"/>
        <dbReference type="EC" id="2.8.1.4"/>
    </reaction>
</comment>
<dbReference type="InterPro" id="IPR026340">
    <property type="entry name" value="THII_Thiazole_biosynth_dom"/>
</dbReference>